<feature type="transmembrane region" description="Helical" evidence="1">
    <location>
        <begin position="98"/>
        <end position="117"/>
    </location>
</feature>
<dbReference type="RefSeq" id="WP_146350642.1">
    <property type="nucleotide sequence ID" value="NZ_VOBR01000005.1"/>
</dbReference>
<organism evidence="2 3">
    <name type="scientific">Lentzea tibetensis</name>
    <dbReference type="NCBI Taxonomy" id="2591470"/>
    <lineage>
        <taxon>Bacteria</taxon>
        <taxon>Bacillati</taxon>
        <taxon>Actinomycetota</taxon>
        <taxon>Actinomycetes</taxon>
        <taxon>Pseudonocardiales</taxon>
        <taxon>Pseudonocardiaceae</taxon>
        <taxon>Lentzea</taxon>
    </lineage>
</organism>
<evidence type="ECO:0000313" key="2">
    <source>
        <dbReference type="EMBL" id="TWP52586.1"/>
    </source>
</evidence>
<dbReference type="AlphaFoldDB" id="A0A563EY20"/>
<dbReference type="OrthoDB" id="3688510at2"/>
<dbReference type="EMBL" id="VOBR01000005">
    <property type="protein sequence ID" value="TWP52586.1"/>
    <property type="molecule type" value="Genomic_DNA"/>
</dbReference>
<evidence type="ECO:0000256" key="1">
    <source>
        <dbReference type="SAM" id="Phobius"/>
    </source>
</evidence>
<evidence type="ECO:0000313" key="3">
    <source>
        <dbReference type="Proteomes" id="UP000316639"/>
    </source>
</evidence>
<reference evidence="2 3" key="1">
    <citation type="submission" date="2019-07" db="EMBL/GenBank/DDBJ databases">
        <title>Lentzea xizangensis sp. nov., isolated from Qinghai-Tibetan Plateau Soils.</title>
        <authorList>
            <person name="Huang J."/>
        </authorList>
    </citation>
    <scope>NUCLEOTIDE SEQUENCE [LARGE SCALE GENOMIC DNA]</scope>
    <source>
        <strain evidence="2 3">FXJ1.1311</strain>
    </source>
</reference>
<accession>A0A563EY20</accession>
<keyword evidence="3" id="KW-1185">Reference proteome</keyword>
<comment type="caution">
    <text evidence="2">The sequence shown here is derived from an EMBL/GenBank/DDBJ whole genome shotgun (WGS) entry which is preliminary data.</text>
</comment>
<sequence>MAKNRRGAEPEDVLTELNICLRGMSQARQTLVLLPFVAVLGLLYFLFWPYIAPWTAAVVDPVPVLSTVAGWILPGGVVAATGLYFLNRGALTRQVRRRVEIILCVWGVLALLCYPRGFGAFSADEHRAYWTGLAAGTVAFTLLVLGKLISDKVLDRTKGWFLLAESVAFLFLAAVIR</sequence>
<feature type="transmembrane region" description="Helical" evidence="1">
    <location>
        <begin position="160"/>
        <end position="176"/>
    </location>
</feature>
<keyword evidence="1" id="KW-0472">Membrane</keyword>
<keyword evidence="1" id="KW-0812">Transmembrane</keyword>
<feature type="transmembrane region" description="Helical" evidence="1">
    <location>
        <begin position="129"/>
        <end position="148"/>
    </location>
</feature>
<dbReference type="Proteomes" id="UP000316639">
    <property type="component" value="Unassembled WGS sequence"/>
</dbReference>
<name>A0A563EY20_9PSEU</name>
<feature type="transmembrane region" description="Helical" evidence="1">
    <location>
        <begin position="31"/>
        <end position="52"/>
    </location>
</feature>
<keyword evidence="1" id="KW-1133">Transmembrane helix</keyword>
<gene>
    <name evidence="2" type="ORF">FKR81_09745</name>
</gene>
<protein>
    <submittedName>
        <fullName evidence="2">Uncharacterized protein</fullName>
    </submittedName>
</protein>
<feature type="transmembrane region" description="Helical" evidence="1">
    <location>
        <begin position="64"/>
        <end position="86"/>
    </location>
</feature>
<proteinExistence type="predicted"/>